<dbReference type="AlphaFoldDB" id="A0A4Y8ZX00"/>
<protein>
    <submittedName>
        <fullName evidence="4">Phosphoribosyltransferase</fullName>
    </submittedName>
</protein>
<sequence>MADEPQLFYIPHDHFLTGVEVLACRLEADDWQPDFIVGVGRGGLVPAAYLSHRTGIAMLSVDHSSGEAAFADELLVKLAAKSKNGIRILIVDDINDSGSTIAHLRASIAAHGGASDEVRVAVLINNLRSRAVAEYAAEEIDRQTDKRWFVFPWEAVAPRETLKEEAEEVPERLA</sequence>
<organism evidence="4 5">
    <name type="scientific">Sphingomonas parva</name>
    <dbReference type="NCBI Taxonomy" id="2555898"/>
    <lineage>
        <taxon>Bacteria</taxon>
        <taxon>Pseudomonadati</taxon>
        <taxon>Pseudomonadota</taxon>
        <taxon>Alphaproteobacteria</taxon>
        <taxon>Sphingomonadales</taxon>
        <taxon>Sphingomonadaceae</taxon>
        <taxon>Sphingomonas</taxon>
    </lineage>
</organism>
<dbReference type="EMBL" id="SPDV01000010">
    <property type="protein sequence ID" value="TFI59016.1"/>
    <property type="molecule type" value="Genomic_DNA"/>
</dbReference>
<keyword evidence="5" id="KW-1185">Reference proteome</keyword>
<dbReference type="OrthoDB" id="199120at2"/>
<dbReference type="Pfam" id="PF00156">
    <property type="entry name" value="Pribosyltran"/>
    <property type="match status" value="1"/>
</dbReference>
<dbReference type="SUPFAM" id="SSF53271">
    <property type="entry name" value="PRTase-like"/>
    <property type="match status" value="1"/>
</dbReference>
<name>A0A4Y8ZX00_9SPHN</name>
<dbReference type="PANTHER" id="PTHR43363">
    <property type="entry name" value="HYPOXANTHINE PHOSPHORIBOSYLTRANSFERASE"/>
    <property type="match status" value="1"/>
</dbReference>
<evidence type="ECO:0000313" key="4">
    <source>
        <dbReference type="EMBL" id="TFI59016.1"/>
    </source>
</evidence>
<dbReference type="PANTHER" id="PTHR43363:SF1">
    <property type="entry name" value="HYPOXANTHINE-GUANINE PHOSPHORIBOSYLTRANSFERASE"/>
    <property type="match status" value="1"/>
</dbReference>
<gene>
    <name evidence="4" type="ORF">E2493_07135</name>
</gene>
<dbReference type="RefSeq" id="WP_135085159.1">
    <property type="nucleotide sequence ID" value="NZ_SPDV01000010.1"/>
</dbReference>
<dbReference type="Proteomes" id="UP000298213">
    <property type="component" value="Unassembled WGS sequence"/>
</dbReference>
<dbReference type="CDD" id="cd06223">
    <property type="entry name" value="PRTases_typeI"/>
    <property type="match status" value="1"/>
</dbReference>
<evidence type="ECO:0000256" key="2">
    <source>
        <dbReference type="ARBA" id="ARBA00022679"/>
    </source>
</evidence>
<keyword evidence="1 4" id="KW-0328">Glycosyltransferase</keyword>
<dbReference type="Gene3D" id="3.40.50.2020">
    <property type="match status" value="1"/>
</dbReference>
<dbReference type="InterPro" id="IPR029057">
    <property type="entry name" value="PRTase-like"/>
</dbReference>
<dbReference type="GO" id="GO:0016757">
    <property type="term" value="F:glycosyltransferase activity"/>
    <property type="evidence" value="ECO:0007669"/>
    <property type="project" value="UniProtKB-KW"/>
</dbReference>
<dbReference type="InterPro" id="IPR000836">
    <property type="entry name" value="PRTase_dom"/>
</dbReference>
<evidence type="ECO:0000259" key="3">
    <source>
        <dbReference type="Pfam" id="PF00156"/>
    </source>
</evidence>
<feature type="domain" description="Phosphoribosyltransferase" evidence="3">
    <location>
        <begin position="20"/>
        <end position="154"/>
    </location>
</feature>
<keyword evidence="2 4" id="KW-0808">Transferase</keyword>
<reference evidence="4 5" key="1">
    <citation type="submission" date="2019-03" db="EMBL/GenBank/DDBJ databases">
        <title>Genome sequence of Sphingomonas sp. 17J27-24.</title>
        <authorList>
            <person name="Kim M."/>
            <person name="Maeng S."/>
            <person name="Sathiyaraj S."/>
        </authorList>
    </citation>
    <scope>NUCLEOTIDE SEQUENCE [LARGE SCALE GENOMIC DNA]</scope>
    <source>
        <strain evidence="4 5">17J27-24</strain>
    </source>
</reference>
<comment type="caution">
    <text evidence="4">The sequence shown here is derived from an EMBL/GenBank/DDBJ whole genome shotgun (WGS) entry which is preliminary data.</text>
</comment>
<accession>A0A4Y8ZX00</accession>
<evidence type="ECO:0000313" key="5">
    <source>
        <dbReference type="Proteomes" id="UP000298213"/>
    </source>
</evidence>
<proteinExistence type="predicted"/>
<evidence type="ECO:0000256" key="1">
    <source>
        <dbReference type="ARBA" id="ARBA00022676"/>
    </source>
</evidence>